<accession>A0A5S5DJD1</accession>
<evidence type="ECO:0000313" key="1">
    <source>
        <dbReference type="EMBL" id="TYP96063.1"/>
    </source>
</evidence>
<dbReference type="AlphaFoldDB" id="A0A5S5DJD1"/>
<evidence type="ECO:0000313" key="2">
    <source>
        <dbReference type="Proteomes" id="UP000323136"/>
    </source>
</evidence>
<dbReference type="OrthoDB" id="7596486at2"/>
<organism evidence="1 2">
    <name type="scientific">Tenacibaculum adriaticum</name>
    <dbReference type="NCBI Taxonomy" id="413713"/>
    <lineage>
        <taxon>Bacteria</taxon>
        <taxon>Pseudomonadati</taxon>
        <taxon>Bacteroidota</taxon>
        <taxon>Flavobacteriia</taxon>
        <taxon>Flavobacteriales</taxon>
        <taxon>Flavobacteriaceae</taxon>
        <taxon>Tenacibaculum</taxon>
    </lineage>
</organism>
<reference evidence="1 2" key="1">
    <citation type="submission" date="2019-07" db="EMBL/GenBank/DDBJ databases">
        <title>Genomic Encyclopedia of Type Strains, Phase IV (KMG-IV): sequencing the most valuable type-strain genomes for metagenomic binning, comparative biology and taxonomic classification.</title>
        <authorList>
            <person name="Goeker M."/>
        </authorList>
    </citation>
    <scope>NUCLEOTIDE SEQUENCE [LARGE SCALE GENOMIC DNA]</scope>
    <source>
        <strain evidence="1 2">DSM 18961</strain>
    </source>
</reference>
<keyword evidence="2" id="KW-1185">Reference proteome</keyword>
<dbReference type="Proteomes" id="UP000323136">
    <property type="component" value="Unassembled WGS sequence"/>
</dbReference>
<name>A0A5S5DJD1_9FLAO</name>
<protein>
    <submittedName>
        <fullName evidence="1">Uncharacterized protein</fullName>
    </submittedName>
</protein>
<gene>
    <name evidence="1" type="ORF">C7447_11022</name>
</gene>
<comment type="caution">
    <text evidence="1">The sequence shown here is derived from an EMBL/GenBank/DDBJ whole genome shotgun (WGS) entry which is preliminary data.</text>
</comment>
<dbReference type="EMBL" id="VNIA01000010">
    <property type="protein sequence ID" value="TYP96063.1"/>
    <property type="molecule type" value="Genomic_DNA"/>
</dbReference>
<dbReference type="RefSeq" id="WP_148871262.1">
    <property type="nucleotide sequence ID" value="NZ_VNIA01000010.1"/>
</dbReference>
<proteinExistence type="predicted"/>
<sequence length="597" mass="68389">MSKEICQEIKLIAENALDKIESSLPSETIIKFIMFTETLRVLDFHSLSSYNPTSKLSEVPKFDIMKMGWNLSTSYLFEGFKTSGFPIVESTKETFGSTSSLLYHFGCITMLKRTIDMVKSGALSVVKTDDNTFVFEKTKNVNSQFLDDLEFTNLEELEEELKEKTGEYYKEWNIIEKDDLEKAFGSPGNFLSFTDKEFNHYSSENIEKLLHDQVRPWDSGHGIMMGYGSTFDIDMHFLGKATELVGKWRDEAGLHPKTKIGNITGGDLMIVVLFMTSFHLKHISYGLVASKKHPEISIKQSLTLWGPLEDLINDIVEFSGFKKSIITEAFDSIILKPDDVKLLKKHTSKFMPLVIDIGNGIVLRPVSSINRNPLLTISQILEYRNPNFRNDISLYREEWLRNNLYAMFSGARYKNVVGNINLKTGNKIDTDIDAAIFDRMTGELALFQIKWQDFFFNDINKLKSRASNLTKGLDDWTLKVNNWITSNGLNKLLQTLRIKSTEGSPISKVYLFAISKNAARMKGYGYQTTVDNLAITNWPQFARNRFEIGPSEKVFRDLFEALKEQEKDNIETKPLPAEFIIGNKNFKYKDLWSTYGK</sequence>